<name>A0A161SP89_9BACL</name>
<dbReference type="OrthoDB" id="2168558at2"/>
<dbReference type="Proteomes" id="UP000076490">
    <property type="component" value="Unassembled WGS sequence"/>
</dbReference>
<comment type="caution">
    <text evidence="4">The sequence shown here is derived from an EMBL/GenBank/DDBJ whole genome shotgun (WGS) entry which is preliminary data.</text>
</comment>
<feature type="compositionally biased region" description="Acidic residues" evidence="1">
    <location>
        <begin position="74"/>
        <end position="85"/>
    </location>
</feature>
<proteinExistence type="predicted"/>
<sequence length="229" mass="24789">MEEQNFSRVARNRQKSNRILNILIGVVFVLIVVTAVGIFTGGDDQAADSGRETGSEQTEGGSGPDGGNAPAADGGDDADEADNEESADRKTASEKSDPEAENGKQEDQESDQPGKVIRTPSDDGVVDETIVDTSWKPIGTEQSGEHVSVYQKGHIDWQEKVKAMSYATEIPESDMIVWYLKNGGGPQKSIGTVSTADKSEKYNVHLEWVDGEGWMPVRLDKLNKLEGAY</sequence>
<feature type="region of interest" description="Disordered" evidence="1">
    <location>
        <begin position="41"/>
        <end position="122"/>
    </location>
</feature>
<feature type="compositionally biased region" description="Basic and acidic residues" evidence="1">
    <location>
        <begin position="86"/>
        <end position="107"/>
    </location>
</feature>
<organism evidence="4 5">
    <name type="scientific">Bhargavaea cecembensis</name>
    <dbReference type="NCBI Taxonomy" id="394098"/>
    <lineage>
        <taxon>Bacteria</taxon>
        <taxon>Bacillati</taxon>
        <taxon>Bacillota</taxon>
        <taxon>Bacilli</taxon>
        <taxon>Bacillales</taxon>
        <taxon>Caryophanaceae</taxon>
        <taxon>Bhargavaea</taxon>
    </lineage>
</organism>
<keyword evidence="2" id="KW-1133">Transmembrane helix</keyword>
<accession>A0A161SP89</accession>
<gene>
    <name evidence="4" type="ORF">AV656_01900</name>
</gene>
<protein>
    <recommendedName>
        <fullName evidence="3">DUF1510 domain-containing protein</fullName>
    </recommendedName>
</protein>
<feature type="domain" description="DUF1510" evidence="3">
    <location>
        <begin position="131"/>
        <end position="222"/>
    </location>
</feature>
<dbReference type="Pfam" id="PF07423">
    <property type="entry name" value="DUF1510"/>
    <property type="match status" value="1"/>
</dbReference>
<dbReference type="InterPro" id="IPR009988">
    <property type="entry name" value="DUF1510"/>
</dbReference>
<dbReference type="AlphaFoldDB" id="A0A161SP89"/>
<keyword evidence="2" id="KW-0812">Transmembrane</keyword>
<dbReference type="EMBL" id="LQNT01000001">
    <property type="protein sequence ID" value="KZE40053.1"/>
    <property type="molecule type" value="Genomic_DNA"/>
</dbReference>
<evidence type="ECO:0000259" key="3">
    <source>
        <dbReference type="Pfam" id="PF07423"/>
    </source>
</evidence>
<evidence type="ECO:0000313" key="5">
    <source>
        <dbReference type="Proteomes" id="UP000076490"/>
    </source>
</evidence>
<evidence type="ECO:0000313" key="4">
    <source>
        <dbReference type="EMBL" id="KZE40053.1"/>
    </source>
</evidence>
<evidence type="ECO:0000256" key="1">
    <source>
        <dbReference type="SAM" id="MobiDB-lite"/>
    </source>
</evidence>
<evidence type="ECO:0000256" key="2">
    <source>
        <dbReference type="SAM" id="Phobius"/>
    </source>
</evidence>
<keyword evidence="2" id="KW-0472">Membrane</keyword>
<dbReference type="RefSeq" id="WP_063178249.1">
    <property type="nucleotide sequence ID" value="NZ_LQNT01000001.1"/>
</dbReference>
<reference evidence="4 5" key="1">
    <citation type="submission" date="2016-01" db="EMBL/GenBank/DDBJ databases">
        <title>Whole genome sequencing of Bhargavaea cecembensis T14.</title>
        <authorList>
            <person name="Hong K.W."/>
        </authorList>
    </citation>
    <scope>NUCLEOTIDE SEQUENCE [LARGE SCALE GENOMIC DNA]</scope>
    <source>
        <strain evidence="4 5">T14</strain>
    </source>
</reference>
<feature type="transmembrane region" description="Helical" evidence="2">
    <location>
        <begin position="20"/>
        <end position="39"/>
    </location>
</feature>